<organism evidence="2 4">
    <name type="scientific">Alteromonas australica</name>
    <dbReference type="NCBI Taxonomy" id="589873"/>
    <lineage>
        <taxon>Bacteria</taxon>
        <taxon>Pseudomonadati</taxon>
        <taxon>Pseudomonadota</taxon>
        <taxon>Gammaproteobacteria</taxon>
        <taxon>Alteromonadales</taxon>
        <taxon>Alteromonadaceae</taxon>
        <taxon>Alteromonas/Salinimonas group</taxon>
        <taxon>Alteromonas</taxon>
    </lineage>
</organism>
<proteinExistence type="predicted"/>
<sequence>MKLATFVLSFFLTSVFYSFANAAVSQWTDFTLDNGHVFFPVNIEGIPTRVMLDSGAQINSINKAFIGKHQLELNRGSKVNVKGVYDVETRNAYNNVAVEIFGLPIELDGLVEGNLGHHSNGMLLGAGFFSNFIVQLDYPNKKMRLLTRDVVDMREMANVKAVTQKGSGMPIAQIEINGKPMWLRVDTGNAGSVLIDRSSASKAGLLENVEGANASFGANSMGVNEYATAETVRFGPYQISDVQIRFPAKGQKTHLESQFEQTGSRIGGKRVVGLIGYDLLKDFIVTLDYKRGKLHVAVPQ</sequence>
<dbReference type="KEGG" id="aal:EP13_07400"/>
<dbReference type="GeneID" id="78254739"/>
<dbReference type="Proteomes" id="UP000056090">
    <property type="component" value="Chromosome"/>
</dbReference>
<evidence type="ECO:0000313" key="4">
    <source>
        <dbReference type="Proteomes" id="UP000056090"/>
    </source>
</evidence>
<reference evidence="2 4" key="1">
    <citation type="submission" date="2014-06" db="EMBL/GenBank/DDBJ databases">
        <title>Genomes of Alteromonas australica, a world apart.</title>
        <authorList>
            <person name="Gonzaga A."/>
            <person name="Lopez-Perez M."/>
            <person name="Rodriguez-Valera F."/>
        </authorList>
    </citation>
    <scope>NUCLEOTIDE SEQUENCE [LARGE SCALE GENOMIC DNA]</scope>
    <source>
        <strain evidence="2 4">H 17</strain>
    </source>
</reference>
<name>A0A075P5E5_9ALTE</name>
<dbReference type="RefSeq" id="WP_044056709.1">
    <property type="nucleotide sequence ID" value="NZ_CALBIY010000096.1"/>
</dbReference>
<dbReference type="AlphaFoldDB" id="A0A075P5E5"/>
<evidence type="ECO:0000256" key="1">
    <source>
        <dbReference type="SAM" id="SignalP"/>
    </source>
</evidence>
<dbReference type="Pfam" id="PF13650">
    <property type="entry name" value="Asp_protease_2"/>
    <property type="match status" value="1"/>
</dbReference>
<protein>
    <submittedName>
        <fullName evidence="2">Signal protein PDZ</fullName>
    </submittedName>
</protein>
<dbReference type="Proteomes" id="UP000264779">
    <property type="component" value="Unassembled WGS sequence"/>
</dbReference>
<evidence type="ECO:0000313" key="3">
    <source>
        <dbReference type="EMBL" id="HBU51215.1"/>
    </source>
</evidence>
<feature type="signal peptide" evidence="1">
    <location>
        <begin position="1"/>
        <end position="22"/>
    </location>
</feature>
<dbReference type="InterPro" id="IPR021109">
    <property type="entry name" value="Peptidase_aspartic_dom_sf"/>
</dbReference>
<dbReference type="EMBL" id="CP008849">
    <property type="protein sequence ID" value="AIF98527.1"/>
    <property type="molecule type" value="Genomic_DNA"/>
</dbReference>
<gene>
    <name evidence="3" type="ORF">DEB45_08135</name>
    <name evidence="2" type="ORF">EP13_07400</name>
</gene>
<dbReference type="eggNOG" id="ENOG502ZBPD">
    <property type="taxonomic scope" value="Bacteria"/>
</dbReference>
<feature type="chain" id="PRO_5035984447" evidence="1">
    <location>
        <begin position="23"/>
        <end position="300"/>
    </location>
</feature>
<keyword evidence="1" id="KW-0732">Signal</keyword>
<accession>A0A075P5E5</accession>
<dbReference type="SUPFAM" id="SSF50630">
    <property type="entry name" value="Acid proteases"/>
    <property type="match status" value="1"/>
</dbReference>
<reference evidence="3 5" key="2">
    <citation type="journal article" date="2018" name="Nat. Biotechnol.">
        <title>A standardized bacterial taxonomy based on genome phylogeny substantially revises the tree of life.</title>
        <authorList>
            <person name="Parks D.H."/>
            <person name="Chuvochina M."/>
            <person name="Waite D.W."/>
            <person name="Rinke C."/>
            <person name="Skarshewski A."/>
            <person name="Chaumeil P.A."/>
            <person name="Hugenholtz P."/>
        </authorList>
    </citation>
    <scope>NUCLEOTIDE SEQUENCE [LARGE SCALE GENOMIC DNA]</scope>
    <source>
        <strain evidence="3">UBA11621</strain>
    </source>
</reference>
<dbReference type="EMBL" id="DONK01000120">
    <property type="protein sequence ID" value="HBU51215.1"/>
    <property type="molecule type" value="Genomic_DNA"/>
</dbReference>
<dbReference type="Gene3D" id="2.40.70.10">
    <property type="entry name" value="Acid Proteases"/>
    <property type="match status" value="2"/>
</dbReference>
<evidence type="ECO:0000313" key="5">
    <source>
        <dbReference type="Proteomes" id="UP000264779"/>
    </source>
</evidence>
<evidence type="ECO:0000313" key="2">
    <source>
        <dbReference type="EMBL" id="AIF98527.1"/>
    </source>
</evidence>
<keyword evidence="4" id="KW-1185">Reference proteome</keyword>